<evidence type="ECO:0000313" key="2">
    <source>
        <dbReference type="RefSeq" id="XP_026273262.1"/>
    </source>
</evidence>
<sequence>MRRRSTIAPVREDEVLSSAPALKPSRHSFVPRQLTFDKNKTAGLKQVKGTGSFRGSTSKRLSRIGISNESVNDASILAQTISEDDSTVVHPKAVFSNLPPTAACSRANQVPSDFSSTSSFSPKSKESHITLEENSTITNKTALCPGTSQSASSGAKAVNRLRSMDKTKPSTIEAKTQNSVTKFNTSESKIPKPKIFSASKPLTPESQFNSTAAFEEVEIAALTSTPHPERSIRRPLLMSSSNDEVQLFLSEQRSVMQAIKLTFQKMNSVLDSQLQVNLETVGLLKEIRKGQCNFQFNSMLNPTSKSTENADFGVSCSEKISLCPNNLEFEKLSFKKLSPCKEDDKENVALSFKPDSLYRDMKSQLGCLKTPTVLRRAKPMSVETPNTYLSNTLHHQLESLFEDNVIQE</sequence>
<dbReference type="Proteomes" id="UP000504606">
    <property type="component" value="Unplaced"/>
</dbReference>
<dbReference type="GeneID" id="113203005"/>
<gene>
    <name evidence="2 3" type="primary">LOC113203005</name>
</gene>
<organism evidence="1 2">
    <name type="scientific">Frankliniella occidentalis</name>
    <name type="common">Western flower thrips</name>
    <name type="synonym">Euthrips occidentalis</name>
    <dbReference type="NCBI Taxonomy" id="133901"/>
    <lineage>
        <taxon>Eukaryota</taxon>
        <taxon>Metazoa</taxon>
        <taxon>Ecdysozoa</taxon>
        <taxon>Arthropoda</taxon>
        <taxon>Hexapoda</taxon>
        <taxon>Insecta</taxon>
        <taxon>Pterygota</taxon>
        <taxon>Neoptera</taxon>
        <taxon>Paraneoptera</taxon>
        <taxon>Thysanoptera</taxon>
        <taxon>Terebrantia</taxon>
        <taxon>Thripoidea</taxon>
        <taxon>Thripidae</taxon>
        <taxon>Frankliniella</taxon>
    </lineage>
</organism>
<dbReference type="RefSeq" id="XP_052121680.1">
    <property type="nucleotide sequence ID" value="XM_052265720.1"/>
</dbReference>
<dbReference type="OrthoDB" id="10630702at2759"/>
<dbReference type="AlphaFoldDB" id="A0A6J1RWS2"/>
<dbReference type="KEGG" id="foc:113203005"/>
<protein>
    <submittedName>
        <fullName evidence="2 3">Uncharacterized protein LOC113203005</fullName>
    </submittedName>
</protein>
<name>A0A6J1RWS2_FRAOC</name>
<accession>A0A6J1RWS2</accession>
<evidence type="ECO:0000313" key="1">
    <source>
        <dbReference type="Proteomes" id="UP000504606"/>
    </source>
</evidence>
<dbReference type="RefSeq" id="XP_026273262.1">
    <property type="nucleotide sequence ID" value="XM_026417477.2"/>
</dbReference>
<proteinExistence type="predicted"/>
<evidence type="ECO:0000313" key="3">
    <source>
        <dbReference type="RefSeq" id="XP_052121680.1"/>
    </source>
</evidence>
<keyword evidence="1" id="KW-1185">Reference proteome</keyword>
<reference evidence="2 3" key="1">
    <citation type="submission" date="2025-04" db="UniProtKB">
        <authorList>
            <consortium name="RefSeq"/>
        </authorList>
    </citation>
    <scope>IDENTIFICATION</scope>
    <source>
        <tissue evidence="2 3">Whole organism</tissue>
    </source>
</reference>